<evidence type="ECO:0000313" key="3">
    <source>
        <dbReference type="Ensembl" id="ENSCINP00000020270.3"/>
    </source>
</evidence>
<feature type="compositionally biased region" description="Basic residues" evidence="2">
    <location>
        <begin position="1"/>
        <end position="13"/>
    </location>
</feature>
<feature type="region of interest" description="Disordered" evidence="2">
    <location>
        <begin position="1"/>
        <end position="23"/>
    </location>
</feature>
<proteinExistence type="predicted"/>
<dbReference type="EMBL" id="EAAA01001063">
    <property type="status" value="NOT_ANNOTATED_CDS"/>
    <property type="molecule type" value="Genomic_DNA"/>
</dbReference>
<dbReference type="HOGENOM" id="CLU_591773_0_0_1"/>
<dbReference type="AlphaFoldDB" id="F6PI32"/>
<dbReference type="Gene3D" id="1.20.920.60">
    <property type="match status" value="1"/>
</dbReference>
<feature type="coiled-coil region" evidence="1">
    <location>
        <begin position="126"/>
        <end position="157"/>
    </location>
</feature>
<evidence type="ECO:0000256" key="1">
    <source>
        <dbReference type="SAM" id="Coils"/>
    </source>
</evidence>
<organism evidence="3 4">
    <name type="scientific">Ciona intestinalis</name>
    <name type="common">Transparent sea squirt</name>
    <name type="synonym">Ascidia intestinalis</name>
    <dbReference type="NCBI Taxonomy" id="7719"/>
    <lineage>
        <taxon>Eukaryota</taxon>
        <taxon>Metazoa</taxon>
        <taxon>Chordata</taxon>
        <taxon>Tunicata</taxon>
        <taxon>Ascidiacea</taxon>
        <taxon>Phlebobranchia</taxon>
        <taxon>Cionidae</taxon>
        <taxon>Ciona</taxon>
    </lineage>
</organism>
<accession>F6PI32</accession>
<reference evidence="3" key="2">
    <citation type="journal article" date="2008" name="Genome Biol.">
        <title>Improved genome assembly and evidence-based global gene model set for the chordate Ciona intestinalis: new insight into intron and operon populations.</title>
        <authorList>
            <person name="Satou Y."/>
            <person name="Mineta K."/>
            <person name="Ogasawara M."/>
            <person name="Sasakura Y."/>
            <person name="Shoguchi E."/>
            <person name="Ueno K."/>
            <person name="Yamada L."/>
            <person name="Matsumoto J."/>
            <person name="Wasserscheid J."/>
            <person name="Dewar K."/>
            <person name="Wiley G.B."/>
            <person name="Macmil S.L."/>
            <person name="Roe B.A."/>
            <person name="Zeller R.W."/>
            <person name="Hastings K.E."/>
            <person name="Lemaire P."/>
            <person name="Lindquist E."/>
            <person name="Endo T."/>
            <person name="Hotta K."/>
            <person name="Inaba K."/>
        </authorList>
    </citation>
    <scope>NUCLEOTIDE SEQUENCE [LARGE SCALE GENOMIC DNA]</scope>
    <source>
        <strain evidence="3">wild type</strain>
    </source>
</reference>
<reference evidence="3" key="4">
    <citation type="submission" date="2025-09" db="UniProtKB">
        <authorList>
            <consortium name="Ensembl"/>
        </authorList>
    </citation>
    <scope>IDENTIFICATION</scope>
</reference>
<dbReference type="Ensembl" id="ENSCINT00000020270.3">
    <property type="protein sequence ID" value="ENSCINP00000020270.3"/>
    <property type="gene ID" value="ENSCING00000010150.3"/>
</dbReference>
<sequence length="462" mass="53814">MKRRVSSARKSLKRAMMNEKEPGSLREAVEVFRMVCQPLEGGKEGEVERVDVVNEIKDKNDQNKPRNGLIHRAKTPSLRLKQIESNVRYFPQISEKEPKKRMKRPATAISRIKTPSPPLPRIVWGGERNLQLLRKAEKNLRRLEEEEQERMVEEESKVMWRKMKINLEENLRVSMKFGDRADMWRAVHEFTRYIGEESLNQNELKLLNEARTNLKLVTIEQYKENLTNAIKQRNIDILENILYQIENESEEFLPNQNLDNKFYADVTKGHQVLSHLCQLKKFRTAVMCMTRSLVSEITSYPSPPGAVRAVMAATYLLLGEDEKTIKSWSSLHSLMGKLGRESLTRRVAHCDSTNISLQVAQKSWALVSDLNFDKVKATNPGASTFYAWVTCMVNEIYSRNGIEIPTNEKKTLPRRFPSRKMTKKLNTEFWQRIARPHKPLENRNNINRKSKRVLKRPRTACI</sequence>
<dbReference type="GeneTree" id="ENSGT00940000174165"/>
<keyword evidence="4" id="KW-1185">Reference proteome</keyword>
<reference evidence="4" key="1">
    <citation type="journal article" date="2002" name="Science">
        <title>The draft genome of Ciona intestinalis: insights into chordate and vertebrate origins.</title>
        <authorList>
            <person name="Dehal P."/>
            <person name="Satou Y."/>
            <person name="Campbell R.K."/>
            <person name="Chapman J."/>
            <person name="Degnan B."/>
            <person name="De Tomaso A."/>
            <person name="Davidson B."/>
            <person name="Di Gregorio A."/>
            <person name="Gelpke M."/>
            <person name="Goodstein D.M."/>
            <person name="Harafuji N."/>
            <person name="Hastings K.E."/>
            <person name="Ho I."/>
            <person name="Hotta K."/>
            <person name="Huang W."/>
            <person name="Kawashima T."/>
            <person name="Lemaire P."/>
            <person name="Martinez D."/>
            <person name="Meinertzhagen I.A."/>
            <person name="Necula S."/>
            <person name="Nonaka M."/>
            <person name="Putnam N."/>
            <person name="Rash S."/>
            <person name="Saiga H."/>
            <person name="Satake M."/>
            <person name="Terry A."/>
            <person name="Yamada L."/>
            <person name="Wang H.G."/>
            <person name="Awazu S."/>
            <person name="Azumi K."/>
            <person name="Boore J."/>
            <person name="Branno M."/>
            <person name="Chin-Bow S."/>
            <person name="DeSantis R."/>
            <person name="Doyle S."/>
            <person name="Francino P."/>
            <person name="Keys D.N."/>
            <person name="Haga S."/>
            <person name="Hayashi H."/>
            <person name="Hino K."/>
            <person name="Imai K.S."/>
            <person name="Inaba K."/>
            <person name="Kano S."/>
            <person name="Kobayashi K."/>
            <person name="Kobayashi M."/>
            <person name="Lee B.I."/>
            <person name="Makabe K.W."/>
            <person name="Manohar C."/>
            <person name="Matassi G."/>
            <person name="Medina M."/>
            <person name="Mochizuki Y."/>
            <person name="Mount S."/>
            <person name="Morishita T."/>
            <person name="Miura S."/>
            <person name="Nakayama A."/>
            <person name="Nishizaka S."/>
            <person name="Nomoto H."/>
            <person name="Ohta F."/>
            <person name="Oishi K."/>
            <person name="Rigoutsos I."/>
            <person name="Sano M."/>
            <person name="Sasaki A."/>
            <person name="Sasakura Y."/>
            <person name="Shoguchi E."/>
            <person name="Shin-i T."/>
            <person name="Spagnuolo A."/>
            <person name="Stainier D."/>
            <person name="Suzuki M.M."/>
            <person name="Tassy O."/>
            <person name="Takatori N."/>
            <person name="Tokuoka M."/>
            <person name="Yagi K."/>
            <person name="Yoshizaki F."/>
            <person name="Wada S."/>
            <person name="Zhang C."/>
            <person name="Hyatt P.D."/>
            <person name="Larimer F."/>
            <person name="Detter C."/>
            <person name="Doggett N."/>
            <person name="Glavina T."/>
            <person name="Hawkins T."/>
            <person name="Richardson P."/>
            <person name="Lucas S."/>
            <person name="Kohara Y."/>
            <person name="Levine M."/>
            <person name="Satoh N."/>
            <person name="Rokhsar D.S."/>
        </authorList>
    </citation>
    <scope>NUCLEOTIDE SEQUENCE [LARGE SCALE GENOMIC DNA]</scope>
</reference>
<name>F6PI32_CIOIN</name>
<protein>
    <submittedName>
        <fullName evidence="3">Uncharacterized protein</fullName>
    </submittedName>
</protein>
<reference evidence="3" key="3">
    <citation type="submission" date="2025-08" db="UniProtKB">
        <authorList>
            <consortium name="Ensembl"/>
        </authorList>
    </citation>
    <scope>IDENTIFICATION</scope>
</reference>
<dbReference type="InParanoid" id="F6PI32"/>
<dbReference type="Proteomes" id="UP000008144">
    <property type="component" value="Chromosome 12"/>
</dbReference>
<evidence type="ECO:0000313" key="4">
    <source>
        <dbReference type="Proteomes" id="UP000008144"/>
    </source>
</evidence>
<keyword evidence="1" id="KW-0175">Coiled coil</keyword>
<evidence type="ECO:0000256" key="2">
    <source>
        <dbReference type="SAM" id="MobiDB-lite"/>
    </source>
</evidence>